<reference evidence="2 3" key="1">
    <citation type="journal article" date="2019" name="Int. J. Syst. Evol. Microbiol.">
        <title>The Global Catalogue of Microorganisms (GCM) 10K type strain sequencing project: providing services to taxonomists for standard genome sequencing and annotation.</title>
        <authorList>
            <consortium name="The Broad Institute Genomics Platform"/>
            <consortium name="The Broad Institute Genome Sequencing Center for Infectious Disease"/>
            <person name="Wu L."/>
            <person name="Ma J."/>
        </authorList>
    </citation>
    <scope>NUCLEOTIDE SEQUENCE [LARGE SCALE GENOMIC DNA]</scope>
    <source>
        <strain evidence="2 3">JCM 4531</strain>
    </source>
</reference>
<proteinExistence type="predicted"/>
<dbReference type="Proteomes" id="UP001499989">
    <property type="component" value="Unassembled WGS sequence"/>
</dbReference>
<protein>
    <submittedName>
        <fullName evidence="2">DUF3592 domain-containing protein</fullName>
    </submittedName>
</protein>
<dbReference type="GeneID" id="91386118"/>
<evidence type="ECO:0000256" key="1">
    <source>
        <dbReference type="SAM" id="Phobius"/>
    </source>
</evidence>
<dbReference type="EMBL" id="BAAASK010000006">
    <property type="protein sequence ID" value="GAA2680857.1"/>
    <property type="molecule type" value="Genomic_DNA"/>
</dbReference>
<organism evidence="2 3">
    <name type="scientific">Streptomyces violaceolatus</name>
    <dbReference type="NCBI Taxonomy" id="67378"/>
    <lineage>
        <taxon>Bacteria</taxon>
        <taxon>Bacillati</taxon>
        <taxon>Actinomycetota</taxon>
        <taxon>Actinomycetes</taxon>
        <taxon>Kitasatosporales</taxon>
        <taxon>Streptomycetaceae</taxon>
        <taxon>Streptomyces</taxon>
        <taxon>Streptomyces violaceoruber group</taxon>
    </lineage>
</organism>
<gene>
    <name evidence="2" type="ORF">GCM10010310_28380</name>
</gene>
<evidence type="ECO:0000313" key="2">
    <source>
        <dbReference type="EMBL" id="GAA2680857.1"/>
    </source>
</evidence>
<keyword evidence="1" id="KW-1133">Transmembrane helix</keyword>
<keyword evidence="1" id="KW-0812">Transmembrane</keyword>
<evidence type="ECO:0000313" key="3">
    <source>
        <dbReference type="Proteomes" id="UP001499989"/>
    </source>
</evidence>
<feature type="transmembrane region" description="Helical" evidence="1">
    <location>
        <begin position="6"/>
        <end position="22"/>
    </location>
</feature>
<accession>A0ABN3SNG9</accession>
<dbReference type="RefSeq" id="WP_011028641.1">
    <property type="nucleotide sequence ID" value="NZ_BAAASK010000006.1"/>
</dbReference>
<keyword evidence="3" id="KW-1185">Reference proteome</keyword>
<comment type="caution">
    <text evidence="2">The sequence shown here is derived from an EMBL/GenBank/DDBJ whole genome shotgun (WGS) entry which is preliminary data.</text>
</comment>
<sequence>MNSDRLLLIPASLGLVAFVWILRKRLLVRARGVEVDARCYDREWRGQGGGPTFLLSFRTADGIKMTCSATESEVPPGTRTGGTVKVRYDPAAPGRVETVITSRRPLWKRGDLIGLVVFEAAVLAYILG</sequence>
<name>A0ABN3SNG9_9ACTN</name>
<keyword evidence="1" id="KW-0472">Membrane</keyword>